<dbReference type="EMBL" id="VSRR010064271">
    <property type="protein sequence ID" value="MPC84039.1"/>
    <property type="molecule type" value="Genomic_DNA"/>
</dbReference>
<proteinExistence type="predicted"/>
<keyword evidence="2" id="KW-1185">Reference proteome</keyword>
<name>A0A5B7IPK8_PORTR</name>
<reference evidence="1 2" key="1">
    <citation type="submission" date="2019-05" db="EMBL/GenBank/DDBJ databases">
        <title>Another draft genome of Portunus trituberculatus and its Hox gene families provides insights of decapod evolution.</title>
        <authorList>
            <person name="Jeong J.-H."/>
            <person name="Song I."/>
            <person name="Kim S."/>
            <person name="Choi T."/>
            <person name="Kim D."/>
            <person name="Ryu S."/>
            <person name="Kim W."/>
        </authorList>
    </citation>
    <scope>NUCLEOTIDE SEQUENCE [LARGE SCALE GENOMIC DNA]</scope>
    <source>
        <tissue evidence="1">Muscle</tissue>
    </source>
</reference>
<evidence type="ECO:0000313" key="1">
    <source>
        <dbReference type="EMBL" id="MPC84039.1"/>
    </source>
</evidence>
<dbReference type="AlphaFoldDB" id="A0A5B7IPK8"/>
<evidence type="ECO:0000313" key="2">
    <source>
        <dbReference type="Proteomes" id="UP000324222"/>
    </source>
</evidence>
<organism evidence="1 2">
    <name type="scientific">Portunus trituberculatus</name>
    <name type="common">Swimming crab</name>
    <name type="synonym">Neptunus trituberculatus</name>
    <dbReference type="NCBI Taxonomy" id="210409"/>
    <lineage>
        <taxon>Eukaryota</taxon>
        <taxon>Metazoa</taxon>
        <taxon>Ecdysozoa</taxon>
        <taxon>Arthropoda</taxon>
        <taxon>Crustacea</taxon>
        <taxon>Multicrustacea</taxon>
        <taxon>Malacostraca</taxon>
        <taxon>Eumalacostraca</taxon>
        <taxon>Eucarida</taxon>
        <taxon>Decapoda</taxon>
        <taxon>Pleocyemata</taxon>
        <taxon>Brachyura</taxon>
        <taxon>Eubrachyura</taxon>
        <taxon>Portunoidea</taxon>
        <taxon>Portunidae</taxon>
        <taxon>Portuninae</taxon>
        <taxon>Portunus</taxon>
    </lineage>
</organism>
<sequence>MVVGVQGHNTTRERPGWQPRLVGSTPLKVRWWWCWRWWWRWRWWW</sequence>
<accession>A0A5B7IPK8</accession>
<protein>
    <submittedName>
        <fullName evidence="1">Uncharacterized protein</fullName>
    </submittedName>
</protein>
<comment type="caution">
    <text evidence="1">The sequence shown here is derived from an EMBL/GenBank/DDBJ whole genome shotgun (WGS) entry which is preliminary data.</text>
</comment>
<gene>
    <name evidence="1" type="ORF">E2C01_078764</name>
</gene>
<dbReference type="Proteomes" id="UP000324222">
    <property type="component" value="Unassembled WGS sequence"/>
</dbReference>